<evidence type="ECO:0000313" key="2">
    <source>
        <dbReference type="Proteomes" id="UP000299102"/>
    </source>
</evidence>
<proteinExistence type="predicted"/>
<accession>A0A4C1VU03</accession>
<sequence length="112" mass="12539">MRYHVRILTKGISANDFLNRPIKPFATCPEELTSSALVAVIVMANTDVSSQESSGGRAEHSITSRLILHLRYRRRCVLFARPLFADVLLEISTAGCSFEHNDVDVATGRFRF</sequence>
<dbReference type="AlphaFoldDB" id="A0A4C1VU03"/>
<evidence type="ECO:0000313" key="1">
    <source>
        <dbReference type="EMBL" id="GBP41314.1"/>
    </source>
</evidence>
<keyword evidence="2" id="KW-1185">Reference proteome</keyword>
<reference evidence="1 2" key="1">
    <citation type="journal article" date="2019" name="Commun. Biol.">
        <title>The bagworm genome reveals a unique fibroin gene that provides high tensile strength.</title>
        <authorList>
            <person name="Kono N."/>
            <person name="Nakamura H."/>
            <person name="Ohtoshi R."/>
            <person name="Tomita M."/>
            <person name="Numata K."/>
            <person name="Arakawa K."/>
        </authorList>
    </citation>
    <scope>NUCLEOTIDE SEQUENCE [LARGE SCALE GENOMIC DNA]</scope>
</reference>
<protein>
    <submittedName>
        <fullName evidence="1">Uncharacterized protein</fullName>
    </submittedName>
</protein>
<comment type="caution">
    <text evidence="1">The sequence shown here is derived from an EMBL/GenBank/DDBJ whole genome shotgun (WGS) entry which is preliminary data.</text>
</comment>
<gene>
    <name evidence="1" type="ORF">EVAR_25152_1</name>
</gene>
<organism evidence="1 2">
    <name type="scientific">Eumeta variegata</name>
    <name type="common">Bagworm moth</name>
    <name type="synonym">Eumeta japonica</name>
    <dbReference type="NCBI Taxonomy" id="151549"/>
    <lineage>
        <taxon>Eukaryota</taxon>
        <taxon>Metazoa</taxon>
        <taxon>Ecdysozoa</taxon>
        <taxon>Arthropoda</taxon>
        <taxon>Hexapoda</taxon>
        <taxon>Insecta</taxon>
        <taxon>Pterygota</taxon>
        <taxon>Neoptera</taxon>
        <taxon>Endopterygota</taxon>
        <taxon>Lepidoptera</taxon>
        <taxon>Glossata</taxon>
        <taxon>Ditrysia</taxon>
        <taxon>Tineoidea</taxon>
        <taxon>Psychidae</taxon>
        <taxon>Oiketicinae</taxon>
        <taxon>Eumeta</taxon>
    </lineage>
</organism>
<name>A0A4C1VU03_EUMVA</name>
<dbReference type="EMBL" id="BGZK01000397">
    <property type="protein sequence ID" value="GBP41314.1"/>
    <property type="molecule type" value="Genomic_DNA"/>
</dbReference>
<dbReference type="Proteomes" id="UP000299102">
    <property type="component" value="Unassembled WGS sequence"/>
</dbReference>